<evidence type="ECO:0000256" key="2">
    <source>
        <dbReference type="SAM" id="Phobius"/>
    </source>
</evidence>
<feature type="compositionally biased region" description="Acidic residues" evidence="1">
    <location>
        <begin position="333"/>
        <end position="347"/>
    </location>
</feature>
<reference evidence="3 4" key="1">
    <citation type="journal article" date="2018" name="Cell">
        <title>The Chara Genome: Secondary Complexity and Implications for Plant Terrestrialization.</title>
        <authorList>
            <person name="Nishiyama T."/>
            <person name="Sakayama H."/>
            <person name="Vries J.D."/>
            <person name="Buschmann H."/>
            <person name="Saint-Marcoux D."/>
            <person name="Ullrich K.K."/>
            <person name="Haas F.B."/>
            <person name="Vanderstraeten L."/>
            <person name="Becker D."/>
            <person name="Lang D."/>
            <person name="Vosolsobe S."/>
            <person name="Rombauts S."/>
            <person name="Wilhelmsson P.K.I."/>
            <person name="Janitza P."/>
            <person name="Kern R."/>
            <person name="Heyl A."/>
            <person name="Rumpler F."/>
            <person name="Villalobos L.I.A.C."/>
            <person name="Clay J.M."/>
            <person name="Skokan R."/>
            <person name="Toyoda A."/>
            <person name="Suzuki Y."/>
            <person name="Kagoshima H."/>
            <person name="Schijlen E."/>
            <person name="Tajeshwar N."/>
            <person name="Catarino B."/>
            <person name="Hetherington A.J."/>
            <person name="Saltykova A."/>
            <person name="Bonnot C."/>
            <person name="Breuninger H."/>
            <person name="Symeonidi A."/>
            <person name="Radhakrishnan G.V."/>
            <person name="Van Nieuwerburgh F."/>
            <person name="Deforce D."/>
            <person name="Chang C."/>
            <person name="Karol K.G."/>
            <person name="Hedrich R."/>
            <person name="Ulvskov P."/>
            <person name="Glockner G."/>
            <person name="Delwiche C.F."/>
            <person name="Petrasek J."/>
            <person name="Van de Peer Y."/>
            <person name="Friml J."/>
            <person name="Beilby M."/>
            <person name="Dolan L."/>
            <person name="Kohara Y."/>
            <person name="Sugano S."/>
            <person name="Fujiyama A."/>
            <person name="Delaux P.-M."/>
            <person name="Quint M."/>
            <person name="TheiBen G."/>
            <person name="Hagemann M."/>
            <person name="Harholt J."/>
            <person name="Dunand C."/>
            <person name="Zachgo S."/>
            <person name="Langdale J."/>
            <person name="Maumus F."/>
            <person name="Straeten D.V.D."/>
            <person name="Gould S.B."/>
            <person name="Rensing S.A."/>
        </authorList>
    </citation>
    <scope>NUCLEOTIDE SEQUENCE [LARGE SCALE GENOMIC DNA]</scope>
    <source>
        <strain evidence="3 4">S276</strain>
    </source>
</reference>
<dbReference type="Proteomes" id="UP000265515">
    <property type="component" value="Unassembled WGS sequence"/>
</dbReference>
<keyword evidence="4" id="KW-1185">Reference proteome</keyword>
<comment type="caution">
    <text evidence="3">The sequence shown here is derived from an EMBL/GenBank/DDBJ whole genome shotgun (WGS) entry which is preliminary data.</text>
</comment>
<proteinExistence type="predicted"/>
<dbReference type="Gramene" id="GBG74621">
    <property type="protein sequence ID" value="GBG74621"/>
    <property type="gene ID" value="CBR_g19028"/>
</dbReference>
<dbReference type="AlphaFoldDB" id="A0A388KX53"/>
<name>A0A388KX53_CHABU</name>
<evidence type="ECO:0000256" key="1">
    <source>
        <dbReference type="SAM" id="MobiDB-lite"/>
    </source>
</evidence>
<keyword evidence="2" id="KW-0812">Transmembrane</keyword>
<dbReference type="EMBL" id="BFEA01000207">
    <property type="protein sequence ID" value="GBG74621.1"/>
    <property type="molecule type" value="Genomic_DNA"/>
</dbReference>
<sequence length="347" mass="37320">MCSPSISMTQNRPPPTTPCWSSSASRYIRLLCFHALSSSKVGRSVCRVLLQERMADMVRTTALLIILLGTVVLFIALHACHLASALIRRGRRKGLKRLRQGASTTKGMGDEYSRGCQGFGMGRGEYGGGSGMQHNVHHRFDPNLYSHLPPHQQPLPDDTTWSPPPSTLDLAWGSTQMSYDAPTRAESTGGGVGPMSALLGETRGGGRLPFDLELSPATTMDVSRTVLVQRSGHGGGSSTQTMHVTDLDDGMSMHRPNHVSRPAPSQARPAASVLYHQPMAGAAMQERRPDVGGVAESPRCVERIVCRFNSLRATSDGDGARPDGGASEADRVDVEDDDGDDDEEDET</sequence>
<gene>
    <name evidence="3" type="ORF">CBR_g19028</name>
</gene>
<organism evidence="3 4">
    <name type="scientific">Chara braunii</name>
    <name type="common">Braun's stonewort</name>
    <dbReference type="NCBI Taxonomy" id="69332"/>
    <lineage>
        <taxon>Eukaryota</taxon>
        <taxon>Viridiplantae</taxon>
        <taxon>Streptophyta</taxon>
        <taxon>Charophyceae</taxon>
        <taxon>Charales</taxon>
        <taxon>Characeae</taxon>
        <taxon>Chara</taxon>
    </lineage>
</organism>
<feature type="region of interest" description="Disordered" evidence="1">
    <location>
        <begin position="138"/>
        <end position="169"/>
    </location>
</feature>
<keyword evidence="2" id="KW-1133">Transmembrane helix</keyword>
<keyword evidence="2" id="KW-0472">Membrane</keyword>
<evidence type="ECO:0000313" key="4">
    <source>
        <dbReference type="Proteomes" id="UP000265515"/>
    </source>
</evidence>
<feature type="transmembrane region" description="Helical" evidence="2">
    <location>
        <begin position="62"/>
        <end position="87"/>
    </location>
</feature>
<accession>A0A388KX53</accession>
<feature type="region of interest" description="Disordered" evidence="1">
    <location>
        <begin position="311"/>
        <end position="347"/>
    </location>
</feature>
<protein>
    <submittedName>
        <fullName evidence="3">Uncharacterized protein</fullName>
    </submittedName>
</protein>
<evidence type="ECO:0000313" key="3">
    <source>
        <dbReference type="EMBL" id="GBG74621.1"/>
    </source>
</evidence>